<dbReference type="GO" id="GO:0005125">
    <property type="term" value="F:cytokine activity"/>
    <property type="evidence" value="ECO:0007669"/>
    <property type="project" value="UniProtKB-KW"/>
</dbReference>
<accession>A0A226MMT9</accession>
<name>A0A226MMT9_CALSU</name>
<dbReference type="GO" id="GO:0005126">
    <property type="term" value="F:cytokine receptor binding"/>
    <property type="evidence" value="ECO:0007669"/>
    <property type="project" value="InterPro"/>
</dbReference>
<protein>
    <recommendedName>
        <fullName evidence="7">Interleukin</fullName>
    </recommendedName>
</protein>
<dbReference type="Proteomes" id="UP000198323">
    <property type="component" value="Unassembled WGS sequence"/>
</dbReference>
<sequence>MCKVLIFSCISVVMLMATAYGATLSPKDLHVLQTLIDDLEILGKSKNVSGWFSCIRYFLFMFSTYFFYAFCSQKLTFSSSSLQKIHLDLYTPNEERECSRQTLQCYLEEMNTLEKEIEDEAEIEEVVALRNSKKNLQILVVGNLYGQLVENKCVSAIMKKNISCFLLTLGSLCYICLSCILYKNNALTT</sequence>
<keyword evidence="6" id="KW-1015">Disulfide bond</keyword>
<evidence type="ECO:0000256" key="8">
    <source>
        <dbReference type="SAM" id="Coils"/>
    </source>
</evidence>
<dbReference type="InterPro" id="IPR009079">
    <property type="entry name" value="4_helix_cytokine-like_core"/>
</dbReference>
<organism evidence="11 12">
    <name type="scientific">Callipepla squamata</name>
    <name type="common">Scaled quail</name>
    <dbReference type="NCBI Taxonomy" id="9009"/>
    <lineage>
        <taxon>Eukaryota</taxon>
        <taxon>Metazoa</taxon>
        <taxon>Chordata</taxon>
        <taxon>Craniata</taxon>
        <taxon>Vertebrata</taxon>
        <taxon>Euteleostomi</taxon>
        <taxon>Archelosauria</taxon>
        <taxon>Archosauria</taxon>
        <taxon>Dinosauria</taxon>
        <taxon>Saurischia</taxon>
        <taxon>Theropoda</taxon>
        <taxon>Coelurosauria</taxon>
        <taxon>Aves</taxon>
        <taxon>Neognathae</taxon>
        <taxon>Galloanserae</taxon>
        <taxon>Galliformes</taxon>
        <taxon>Odontophoridae</taxon>
        <taxon>Callipepla</taxon>
    </lineage>
</organism>
<keyword evidence="4" id="KW-0964">Secreted</keyword>
<comment type="subcellular location">
    <subcellularLocation>
        <location evidence="1">Secreted</location>
    </subcellularLocation>
</comment>
<comment type="caution">
    <text evidence="11">The sequence shown here is derived from an EMBL/GenBank/DDBJ whole genome shotgun (WGS) entry which is preliminary data.</text>
</comment>
<evidence type="ECO:0000313" key="11">
    <source>
        <dbReference type="EMBL" id="OXB56592.1"/>
    </source>
</evidence>
<dbReference type="EMBL" id="MCFN01000632">
    <property type="protein sequence ID" value="OXB56592.1"/>
    <property type="molecule type" value="Genomic_DNA"/>
</dbReference>
<evidence type="ECO:0000256" key="10">
    <source>
        <dbReference type="SAM" id="SignalP"/>
    </source>
</evidence>
<evidence type="ECO:0000256" key="3">
    <source>
        <dbReference type="ARBA" id="ARBA00022514"/>
    </source>
</evidence>
<evidence type="ECO:0000256" key="9">
    <source>
        <dbReference type="SAM" id="Phobius"/>
    </source>
</evidence>
<proteinExistence type="inferred from homology"/>
<evidence type="ECO:0000256" key="4">
    <source>
        <dbReference type="ARBA" id="ARBA00022525"/>
    </source>
</evidence>
<evidence type="ECO:0000256" key="6">
    <source>
        <dbReference type="ARBA" id="ARBA00023157"/>
    </source>
</evidence>
<feature type="chain" id="PRO_5012578833" description="Interleukin" evidence="10">
    <location>
        <begin position="22"/>
        <end position="189"/>
    </location>
</feature>
<reference evidence="11 12" key="1">
    <citation type="submission" date="2016-07" db="EMBL/GenBank/DDBJ databases">
        <title>Disparate Historic Effective Population Sizes Predicted by Modern Levels of Genome Diversity for the Scaled Quail (Callipepla squamata) and the Northern Bobwhite (Colinus virginianus): Inferences from First and Second Generation Draft Genome Assemblies for Sympatric New World Quail.</title>
        <authorList>
            <person name="Oldeschulte D.L."/>
            <person name="Halley Y.A."/>
            <person name="Bhattarai E.K."/>
            <person name="Brashear W.A."/>
            <person name="Hill J."/>
            <person name="Metz R.P."/>
            <person name="Johnson C.D."/>
            <person name="Rollins D."/>
            <person name="Peterson M.J."/>
            <person name="Bickhart D.M."/>
            <person name="Decker J.E."/>
            <person name="Seabury C.M."/>
        </authorList>
    </citation>
    <scope>NUCLEOTIDE SEQUENCE [LARGE SCALE GENOMIC DNA]</scope>
    <source>
        <strain evidence="11 12">Texas</strain>
        <tissue evidence="11">Leg muscle</tissue>
    </source>
</reference>
<keyword evidence="9" id="KW-0472">Membrane</keyword>
<dbReference type="InterPro" id="IPR003443">
    <property type="entry name" value="IL-15/IL-21_fam"/>
</dbReference>
<dbReference type="OrthoDB" id="9341057at2759"/>
<feature type="transmembrane region" description="Helical" evidence="9">
    <location>
        <begin position="162"/>
        <end position="183"/>
    </location>
</feature>
<feature type="transmembrane region" description="Helical" evidence="9">
    <location>
        <begin position="50"/>
        <end position="71"/>
    </location>
</feature>
<feature type="coiled-coil region" evidence="8">
    <location>
        <begin position="96"/>
        <end position="123"/>
    </location>
</feature>
<keyword evidence="8" id="KW-0175">Coiled coil</keyword>
<evidence type="ECO:0000256" key="7">
    <source>
        <dbReference type="RuleBase" id="RU003453"/>
    </source>
</evidence>
<dbReference type="AlphaFoldDB" id="A0A226MMT9"/>
<keyword evidence="9" id="KW-0812">Transmembrane</keyword>
<keyword evidence="12" id="KW-1185">Reference proteome</keyword>
<comment type="similarity">
    <text evidence="2 7">Belongs to the IL-15/IL-21 family.</text>
</comment>
<evidence type="ECO:0000256" key="5">
    <source>
        <dbReference type="ARBA" id="ARBA00022729"/>
    </source>
</evidence>
<dbReference type="SUPFAM" id="SSF47266">
    <property type="entry name" value="4-helical cytokines"/>
    <property type="match status" value="1"/>
</dbReference>
<feature type="signal peptide" evidence="10">
    <location>
        <begin position="1"/>
        <end position="21"/>
    </location>
</feature>
<dbReference type="Gene3D" id="1.20.1250.70">
    <property type="entry name" value="Interleukin-15/Interleukin-21"/>
    <property type="match status" value="1"/>
</dbReference>
<keyword evidence="5 10" id="KW-0732">Signal</keyword>
<evidence type="ECO:0000256" key="1">
    <source>
        <dbReference type="ARBA" id="ARBA00004613"/>
    </source>
</evidence>
<dbReference type="STRING" id="9009.A0A226MMT9"/>
<keyword evidence="9" id="KW-1133">Transmembrane helix</keyword>
<keyword evidence="3 7" id="KW-0202">Cytokine</keyword>
<dbReference type="GO" id="GO:0006955">
    <property type="term" value="P:immune response"/>
    <property type="evidence" value="ECO:0007669"/>
    <property type="project" value="InterPro"/>
</dbReference>
<gene>
    <name evidence="11" type="ORF">ASZ78_013766</name>
</gene>
<dbReference type="GO" id="GO:0005615">
    <property type="term" value="C:extracellular space"/>
    <property type="evidence" value="ECO:0007669"/>
    <property type="project" value="UniProtKB-KW"/>
</dbReference>
<evidence type="ECO:0000256" key="2">
    <source>
        <dbReference type="ARBA" id="ARBA00006050"/>
    </source>
</evidence>
<dbReference type="Pfam" id="PF02372">
    <property type="entry name" value="IL15"/>
    <property type="match status" value="1"/>
</dbReference>
<evidence type="ECO:0000313" key="12">
    <source>
        <dbReference type="Proteomes" id="UP000198323"/>
    </source>
</evidence>